<keyword evidence="7" id="KW-0645">Protease</keyword>
<dbReference type="InterPro" id="IPR003137">
    <property type="entry name" value="PA_domain"/>
</dbReference>
<dbReference type="PANTHER" id="PTHR10404">
    <property type="entry name" value="N-ACETYLATED-ALPHA-LINKED ACIDIC DIPEPTIDASE"/>
    <property type="match status" value="1"/>
</dbReference>
<feature type="domain" description="Peptidase M28" evidence="6">
    <location>
        <begin position="361"/>
        <end position="560"/>
    </location>
</feature>
<evidence type="ECO:0000313" key="7">
    <source>
        <dbReference type="EMBL" id="MBN3272096.1"/>
    </source>
</evidence>
<dbReference type="InterPro" id="IPR007365">
    <property type="entry name" value="TFR-like_dimer_dom"/>
</dbReference>
<dbReference type="EMBL" id="JAAWVQ010016356">
    <property type="protein sequence ID" value="MBN3272096.1"/>
    <property type="molecule type" value="Genomic_DNA"/>
</dbReference>
<evidence type="ECO:0000256" key="2">
    <source>
        <dbReference type="ARBA" id="ARBA00005634"/>
    </source>
</evidence>
<gene>
    <name evidence="7" type="primary">Folh1_0</name>
    <name evidence="7" type="ORF">GTO93_0021132</name>
</gene>
<name>A0ABS2XD90_POLSP</name>
<dbReference type="InterPro" id="IPR036757">
    <property type="entry name" value="TFR-like_dimer_dom_sf"/>
</dbReference>
<proteinExistence type="inferred from homology"/>
<dbReference type="Pfam" id="PF04389">
    <property type="entry name" value="Peptidase_M28"/>
    <property type="match status" value="1"/>
</dbReference>
<keyword evidence="8" id="KW-1185">Reference proteome</keyword>
<evidence type="ECO:0000259" key="4">
    <source>
        <dbReference type="Pfam" id="PF02225"/>
    </source>
</evidence>
<feature type="signal peptide" evidence="3">
    <location>
        <begin position="1"/>
        <end position="17"/>
    </location>
</feature>
<dbReference type="InterPro" id="IPR046450">
    <property type="entry name" value="PA_dom_sf"/>
</dbReference>
<comment type="subcellular location">
    <subcellularLocation>
        <location evidence="1">Cell membrane</location>
        <topology evidence="1">Single-pass type II membrane protein</topology>
    </subcellularLocation>
</comment>
<dbReference type="SUPFAM" id="SSF52025">
    <property type="entry name" value="PA domain"/>
    <property type="match status" value="1"/>
</dbReference>
<evidence type="ECO:0000256" key="3">
    <source>
        <dbReference type="SAM" id="SignalP"/>
    </source>
</evidence>
<feature type="non-terminal residue" evidence="7">
    <location>
        <position position="1"/>
    </location>
</feature>
<organism evidence="7 8">
    <name type="scientific">Polyodon spathula</name>
    <name type="common">North American paddlefish</name>
    <name type="synonym">Squalus spathula</name>
    <dbReference type="NCBI Taxonomy" id="7913"/>
    <lineage>
        <taxon>Eukaryota</taxon>
        <taxon>Metazoa</taxon>
        <taxon>Chordata</taxon>
        <taxon>Craniata</taxon>
        <taxon>Vertebrata</taxon>
        <taxon>Euteleostomi</taxon>
        <taxon>Actinopterygii</taxon>
        <taxon>Chondrostei</taxon>
        <taxon>Acipenseriformes</taxon>
        <taxon>Polyodontidae</taxon>
        <taxon>Polyodon</taxon>
    </lineage>
</organism>
<feature type="non-terminal residue" evidence="7">
    <location>
        <position position="751"/>
    </location>
</feature>
<protein>
    <submittedName>
        <fullName evidence="7">FOLH1 carboxypeptidase</fullName>
    </submittedName>
</protein>
<keyword evidence="7" id="KW-0378">Hydrolase</keyword>
<evidence type="ECO:0000313" key="8">
    <source>
        <dbReference type="Proteomes" id="UP001166093"/>
    </source>
</evidence>
<dbReference type="Gene3D" id="3.50.30.30">
    <property type="match status" value="1"/>
</dbReference>
<comment type="similarity">
    <text evidence="2">Belongs to the peptidase M28 family. M28B subfamily.</text>
</comment>
<accession>A0ABS2XD90</accession>
<sequence length="751" mass="83896">MSTVLFLVLGILIGKFAIPPDLPSWLRGMSIDGDSSLTERLMKEINADNIEKNLKYFTQKAHIAGSSREEEELVNYIFNEWKSHLDSARIYPYSVLLSYPNASDPNYVAVQFENGTEVDVSAKVEKILSPDQEEDPTVVNPFNAYSLPGTVMGDPVYVNYGTIEDFTYMKRNLSIDLNGTIAIARYGKIFRADKVKHAAEFGCVGMVLYSDPADYAVDREVRVYPDDWWLPGTGVQRGTVLPRDGDPLTPYYPSIEHPACLGCTTALSTVLSKVLTVANKESAFYQKESNSHSVSAIPVTPIGYDDAIKYLRKISGPEANSTWQGGLNVTYRLGPGFIPPYSNSKLKLHVRTYNERRTTHNVIGYIRGEHEPDRYVVLGNHRDAWVFGAVDPSSASAAVMELSRAFGELLKDGWRPRRSIVFCSWGAEEHGLIGSTEWVEELVKILGTRAVAYLNVDIAVEGNTSLTASATPNLYKLLHESAKKVENPNPDEIANGRKTVFDTWLANDPSDIGELGSGSDYATFLQIGGIPSTDMSYTYSKRYKISSYPMYHSAYETFDLVSRLMDRGFKYHQAVARLLGVMAMTLAEKVILDLDCTQYANKLERMVKDIQTHYGPLFEKHGISMDGVVKALQEFKEAARNLHGRTETVELTNPLEVRRLNDQLMDLERAFIDPLGIFGRPWYRHVIFAPSLHDAYGSSSFPGLTDALFDIENDPDQARRWEQVKKEVSVITFIIHSAASTMKGVNDIGGL</sequence>
<comment type="caution">
    <text evidence="7">The sequence shown here is derived from an EMBL/GenBank/DDBJ whole genome shotgun (WGS) entry which is preliminary data.</text>
</comment>
<dbReference type="Pfam" id="PF02225">
    <property type="entry name" value="PA"/>
    <property type="match status" value="1"/>
</dbReference>
<feature type="domain" description="Transferrin receptor-like dimerisation" evidence="5">
    <location>
        <begin position="623"/>
        <end position="742"/>
    </location>
</feature>
<dbReference type="Gene3D" id="1.20.930.40">
    <property type="entry name" value="Transferrin receptor-like, dimerisation domain"/>
    <property type="match status" value="1"/>
</dbReference>
<dbReference type="SUPFAM" id="SSF47672">
    <property type="entry name" value="Transferrin receptor-like dimerisation domain"/>
    <property type="match status" value="1"/>
</dbReference>
<dbReference type="InterPro" id="IPR039373">
    <property type="entry name" value="Peptidase_M28B"/>
</dbReference>
<dbReference type="Pfam" id="PF04253">
    <property type="entry name" value="TFR_dimer"/>
    <property type="match status" value="1"/>
</dbReference>
<evidence type="ECO:0000259" key="6">
    <source>
        <dbReference type="Pfam" id="PF04389"/>
    </source>
</evidence>
<dbReference type="InterPro" id="IPR007484">
    <property type="entry name" value="Peptidase_M28"/>
</dbReference>
<reference evidence="7" key="1">
    <citation type="journal article" date="2021" name="Cell">
        <title>Tracing the genetic footprints of vertebrate landing in non-teleost ray-finned fishes.</title>
        <authorList>
            <person name="Bi X."/>
            <person name="Wang K."/>
            <person name="Yang L."/>
            <person name="Pan H."/>
            <person name="Jiang H."/>
            <person name="Wei Q."/>
            <person name="Fang M."/>
            <person name="Yu H."/>
            <person name="Zhu C."/>
            <person name="Cai Y."/>
            <person name="He Y."/>
            <person name="Gan X."/>
            <person name="Zeng H."/>
            <person name="Yu D."/>
            <person name="Zhu Y."/>
            <person name="Jiang H."/>
            <person name="Qiu Q."/>
            <person name="Yang H."/>
            <person name="Zhang Y.E."/>
            <person name="Wang W."/>
            <person name="Zhu M."/>
            <person name="He S."/>
            <person name="Zhang G."/>
        </authorList>
    </citation>
    <scope>NUCLEOTIDE SEQUENCE</scope>
    <source>
        <strain evidence="7">Pddl_001</strain>
    </source>
</reference>
<feature type="domain" description="PA" evidence="4">
    <location>
        <begin position="156"/>
        <end position="239"/>
    </location>
</feature>
<dbReference type="GO" id="GO:0004180">
    <property type="term" value="F:carboxypeptidase activity"/>
    <property type="evidence" value="ECO:0007669"/>
    <property type="project" value="UniProtKB-KW"/>
</dbReference>
<dbReference type="Proteomes" id="UP001166093">
    <property type="component" value="Unassembled WGS sequence"/>
</dbReference>
<dbReference type="CDD" id="cd08022">
    <property type="entry name" value="M28_PSMA_like"/>
    <property type="match status" value="1"/>
</dbReference>
<keyword evidence="7" id="KW-0121">Carboxypeptidase</keyword>
<keyword evidence="3" id="KW-0732">Signal</keyword>
<evidence type="ECO:0000256" key="1">
    <source>
        <dbReference type="ARBA" id="ARBA00004401"/>
    </source>
</evidence>
<dbReference type="SUPFAM" id="SSF53187">
    <property type="entry name" value="Zn-dependent exopeptidases"/>
    <property type="match status" value="1"/>
</dbReference>
<evidence type="ECO:0000259" key="5">
    <source>
        <dbReference type="Pfam" id="PF04253"/>
    </source>
</evidence>
<dbReference type="Gene3D" id="3.40.630.10">
    <property type="entry name" value="Zn peptidases"/>
    <property type="match status" value="1"/>
</dbReference>
<feature type="chain" id="PRO_5045638184" evidence="3">
    <location>
        <begin position="18"/>
        <end position="751"/>
    </location>
</feature>
<dbReference type="PANTHER" id="PTHR10404:SF81">
    <property type="entry name" value="N-ACETYLATED ALPHA-LINKED ACIDIC DIPEPTIDASE 2"/>
    <property type="match status" value="1"/>
</dbReference>
<dbReference type="CDD" id="cd02121">
    <property type="entry name" value="PA_GCPII_like"/>
    <property type="match status" value="1"/>
</dbReference>